<gene>
    <name evidence="8" type="ORF">SNE40_020900</name>
</gene>
<dbReference type="InterPro" id="IPR006202">
    <property type="entry name" value="Neur_chan_lig-bd"/>
</dbReference>
<dbReference type="PRINTS" id="PR00252">
    <property type="entry name" value="NRIONCHANNEL"/>
</dbReference>
<dbReference type="CDD" id="cd19051">
    <property type="entry name" value="LGIC_TM_cation"/>
    <property type="match status" value="1"/>
</dbReference>
<evidence type="ECO:0000259" key="7">
    <source>
        <dbReference type="Pfam" id="PF02932"/>
    </source>
</evidence>
<evidence type="ECO:0000259" key="6">
    <source>
        <dbReference type="Pfam" id="PF02931"/>
    </source>
</evidence>
<dbReference type="AlphaFoldDB" id="A0AAN8G5X4"/>
<feature type="transmembrane region" description="Helical" evidence="5">
    <location>
        <begin position="476"/>
        <end position="496"/>
    </location>
</feature>
<dbReference type="CDD" id="cd18997">
    <property type="entry name" value="LGIC_ECD_nAChR"/>
    <property type="match status" value="1"/>
</dbReference>
<dbReference type="Pfam" id="PF02932">
    <property type="entry name" value="Neur_chan_memb"/>
    <property type="match status" value="1"/>
</dbReference>
<evidence type="ECO:0000256" key="4">
    <source>
        <dbReference type="ARBA" id="ARBA00023136"/>
    </source>
</evidence>
<dbReference type="InterPro" id="IPR036734">
    <property type="entry name" value="Neur_chan_lig-bd_sf"/>
</dbReference>
<keyword evidence="2 5" id="KW-0812">Transmembrane</keyword>
<dbReference type="SUPFAM" id="SSF90112">
    <property type="entry name" value="Neurotransmitter-gated ion-channel transmembrane pore"/>
    <property type="match status" value="1"/>
</dbReference>
<keyword evidence="3 5" id="KW-1133">Transmembrane helix</keyword>
<dbReference type="GO" id="GO:0005230">
    <property type="term" value="F:extracellular ligand-gated monoatomic ion channel activity"/>
    <property type="evidence" value="ECO:0007669"/>
    <property type="project" value="InterPro"/>
</dbReference>
<sequence length="506" mass="58175">MNSSESVGVTLDFFLTRLDELNLRKQSLTVTGWLYAEWMDDFLKWEPGDYNNISSIVIPANRVWIPDISLGNSVDDIFKSEFVELFRVSIYSNGRVVWEPGGVFSISCPIDITYYPFDHQTCELSFGNWQYTKDQVLLRNRSQVVALENYSKNGEWAIEYTKVYASAFVYQCCQELSYPEVNFKLHIRRKFMYYFINIMIPCLMMSILVLMVFYLPPDAGEKISLGVTVLLSFSVFQLMIAEEMPTSSNATPLLEIYMLCFMGASTFSVTVSVFVLNLHHRTEYNKPPHWLRYICLQLLAPWLCLDQKRIKRVNSISPEYECGGDPNAETTESRERVEIKLEIEDNDKDDIKPESRCSLPVQVNQSFTHPLKTDSRELTDNPICPTIKLCDSVESRDSRPTTSSAHLMNVRTAKSTVKLMKSIANLDNSSSLHSRREFLNAVQDVYAEVCQTRKDEELGQALENEWKLIARVVDRCFFIVCTLMLIISSSVIFGIMPYHHAEEITA</sequence>
<feature type="domain" description="Neurotransmitter-gated ion-channel transmembrane" evidence="7">
    <location>
        <begin position="198"/>
        <end position="493"/>
    </location>
</feature>
<comment type="caution">
    <text evidence="8">The sequence shown here is derived from an EMBL/GenBank/DDBJ whole genome shotgun (WGS) entry which is preliminary data.</text>
</comment>
<keyword evidence="5" id="KW-0406">Ion transport</keyword>
<dbReference type="Pfam" id="PF02931">
    <property type="entry name" value="Neur_chan_LBD"/>
    <property type="match status" value="1"/>
</dbReference>
<feature type="transmembrane region" description="Helical" evidence="5">
    <location>
        <begin position="191"/>
        <end position="217"/>
    </location>
</feature>
<comment type="similarity">
    <text evidence="5">Belongs to the ligand-gated ion channel (TC 1.A.9) family.</text>
</comment>
<feature type="domain" description="Neurotransmitter-gated ion-channel ligand-binding" evidence="6">
    <location>
        <begin position="2"/>
        <end position="190"/>
    </location>
</feature>
<keyword evidence="5" id="KW-0813">Transport</keyword>
<dbReference type="GO" id="GO:0016020">
    <property type="term" value="C:membrane"/>
    <property type="evidence" value="ECO:0007669"/>
    <property type="project" value="UniProtKB-SubCell"/>
</dbReference>
<evidence type="ECO:0000256" key="3">
    <source>
        <dbReference type="ARBA" id="ARBA00022989"/>
    </source>
</evidence>
<dbReference type="Gene3D" id="2.70.170.10">
    <property type="entry name" value="Neurotransmitter-gated ion-channel ligand-binding domain"/>
    <property type="match status" value="1"/>
</dbReference>
<dbReference type="Proteomes" id="UP001347796">
    <property type="component" value="Unassembled WGS sequence"/>
</dbReference>
<dbReference type="InterPro" id="IPR036719">
    <property type="entry name" value="Neuro-gated_channel_TM_sf"/>
</dbReference>
<dbReference type="InterPro" id="IPR038050">
    <property type="entry name" value="Neuro_actylchol_rec"/>
</dbReference>
<keyword evidence="5" id="KW-0407">Ion channel</keyword>
<dbReference type="InterPro" id="IPR018000">
    <property type="entry name" value="Neurotransmitter_ion_chnl_CS"/>
</dbReference>
<dbReference type="InterPro" id="IPR006029">
    <property type="entry name" value="Neurotrans-gated_channel_TM"/>
</dbReference>
<keyword evidence="4 5" id="KW-0472">Membrane</keyword>
<proteinExistence type="inferred from homology"/>
<dbReference type="SUPFAM" id="SSF63712">
    <property type="entry name" value="Nicotinic receptor ligand binding domain-like"/>
    <property type="match status" value="1"/>
</dbReference>
<reference evidence="8 9" key="1">
    <citation type="submission" date="2024-01" db="EMBL/GenBank/DDBJ databases">
        <title>The genome of the rayed Mediterranean limpet Patella caerulea (Linnaeus, 1758).</title>
        <authorList>
            <person name="Anh-Thu Weber A."/>
            <person name="Halstead-Nussloch G."/>
        </authorList>
    </citation>
    <scope>NUCLEOTIDE SEQUENCE [LARGE SCALE GENOMIC DNA]</scope>
    <source>
        <strain evidence="8">AATW-2023a</strain>
        <tissue evidence="8">Whole specimen</tissue>
    </source>
</reference>
<keyword evidence="9" id="KW-1185">Reference proteome</keyword>
<protein>
    <submittedName>
        <fullName evidence="8">Uncharacterized protein</fullName>
    </submittedName>
</protein>
<feature type="transmembrane region" description="Helical" evidence="5">
    <location>
        <begin position="253"/>
        <end position="278"/>
    </location>
</feature>
<evidence type="ECO:0000313" key="8">
    <source>
        <dbReference type="EMBL" id="KAK6168346.1"/>
    </source>
</evidence>
<comment type="caution">
    <text evidence="5">Lacks conserved residue(s) required for the propagation of feature annotation.</text>
</comment>
<comment type="subcellular location">
    <subcellularLocation>
        <location evidence="1">Membrane</location>
        <topology evidence="1">Multi-pass membrane protein</topology>
    </subcellularLocation>
</comment>
<dbReference type="FunFam" id="2.70.170.10:FF:000028">
    <property type="entry name" value="AcetylCholine Receptor"/>
    <property type="match status" value="1"/>
</dbReference>
<accession>A0AAN8G5X4</accession>
<evidence type="ECO:0000256" key="5">
    <source>
        <dbReference type="RuleBase" id="RU000687"/>
    </source>
</evidence>
<dbReference type="EMBL" id="JAZGQO010000016">
    <property type="protein sequence ID" value="KAK6168346.1"/>
    <property type="molecule type" value="Genomic_DNA"/>
</dbReference>
<evidence type="ECO:0000256" key="1">
    <source>
        <dbReference type="ARBA" id="ARBA00004141"/>
    </source>
</evidence>
<dbReference type="FunFam" id="1.20.58.390:FF:000043">
    <property type="entry name" value="AcetylCholine Receptor"/>
    <property type="match status" value="1"/>
</dbReference>
<dbReference type="PROSITE" id="PS00236">
    <property type="entry name" value="NEUROTR_ION_CHANNEL"/>
    <property type="match status" value="1"/>
</dbReference>
<organism evidence="8 9">
    <name type="scientific">Patella caerulea</name>
    <name type="common">Rayed Mediterranean limpet</name>
    <dbReference type="NCBI Taxonomy" id="87958"/>
    <lineage>
        <taxon>Eukaryota</taxon>
        <taxon>Metazoa</taxon>
        <taxon>Spiralia</taxon>
        <taxon>Lophotrochozoa</taxon>
        <taxon>Mollusca</taxon>
        <taxon>Gastropoda</taxon>
        <taxon>Patellogastropoda</taxon>
        <taxon>Patelloidea</taxon>
        <taxon>Patellidae</taxon>
        <taxon>Patella</taxon>
    </lineage>
</organism>
<dbReference type="PANTHER" id="PTHR18945">
    <property type="entry name" value="NEUROTRANSMITTER GATED ION CHANNEL"/>
    <property type="match status" value="1"/>
</dbReference>
<evidence type="ECO:0000313" key="9">
    <source>
        <dbReference type="Proteomes" id="UP001347796"/>
    </source>
</evidence>
<dbReference type="InterPro" id="IPR006201">
    <property type="entry name" value="Neur_channel"/>
</dbReference>
<dbReference type="GO" id="GO:0004888">
    <property type="term" value="F:transmembrane signaling receptor activity"/>
    <property type="evidence" value="ECO:0007669"/>
    <property type="project" value="InterPro"/>
</dbReference>
<name>A0AAN8G5X4_PATCE</name>
<dbReference type="Gene3D" id="1.20.58.390">
    <property type="entry name" value="Neurotransmitter-gated ion-channel transmembrane domain"/>
    <property type="match status" value="2"/>
</dbReference>
<evidence type="ECO:0000256" key="2">
    <source>
        <dbReference type="ARBA" id="ARBA00022692"/>
    </source>
</evidence>